<sequence length="128" mass="15043">MWQSVTMDRKLIFVVPLLLWQLVHIPGSTGGYSGFEIAQEITTVRQYLPGPIRLQRTEGRTRNTLSIDQENATFNGEMVDNYCCFWVYQKHPAIPENWEHRAEYPWDFVLNGIFVKNQRNYTDPDPVH</sequence>
<dbReference type="KEGG" id="dpo:6897166"/>
<evidence type="ECO:0000256" key="1">
    <source>
        <dbReference type="SAM" id="SignalP"/>
    </source>
</evidence>
<protein>
    <submittedName>
        <fullName evidence="3">Uncharacterized protein</fullName>
    </submittedName>
</protein>
<accession>A0A6I8V2D9</accession>
<dbReference type="AlphaFoldDB" id="A0A6I8V2D9"/>
<name>A0A6I8V2D9_DROPS</name>
<organism evidence="2 3">
    <name type="scientific">Drosophila pseudoobscura pseudoobscura</name>
    <name type="common">Fruit fly</name>
    <dbReference type="NCBI Taxonomy" id="46245"/>
    <lineage>
        <taxon>Eukaryota</taxon>
        <taxon>Metazoa</taxon>
        <taxon>Ecdysozoa</taxon>
        <taxon>Arthropoda</taxon>
        <taxon>Hexapoda</taxon>
        <taxon>Insecta</taxon>
        <taxon>Pterygota</taxon>
        <taxon>Neoptera</taxon>
        <taxon>Endopterygota</taxon>
        <taxon>Diptera</taxon>
        <taxon>Brachycera</taxon>
        <taxon>Muscomorpha</taxon>
        <taxon>Ephydroidea</taxon>
        <taxon>Drosophilidae</taxon>
        <taxon>Drosophila</taxon>
        <taxon>Sophophora</taxon>
    </lineage>
</organism>
<evidence type="ECO:0000313" key="2">
    <source>
        <dbReference type="Proteomes" id="UP000001819"/>
    </source>
</evidence>
<keyword evidence="1" id="KW-0732">Signal</keyword>
<keyword evidence="2" id="KW-1185">Reference proteome</keyword>
<reference evidence="3" key="2">
    <citation type="submission" date="2025-08" db="UniProtKB">
        <authorList>
            <consortium name="RefSeq"/>
        </authorList>
    </citation>
    <scope>IDENTIFICATION</scope>
    <source>
        <strain evidence="3">MV-25-SWS-2005</strain>
        <tissue evidence="3">Whole body</tissue>
    </source>
</reference>
<feature type="signal peptide" evidence="1">
    <location>
        <begin position="1"/>
        <end position="30"/>
    </location>
</feature>
<dbReference type="Proteomes" id="UP000001819">
    <property type="component" value="Chromosome 2"/>
</dbReference>
<proteinExistence type="predicted"/>
<dbReference type="InParanoid" id="A0A6I8V2D9"/>
<feature type="chain" id="PRO_5026231390" evidence="1">
    <location>
        <begin position="31"/>
        <end position="128"/>
    </location>
</feature>
<reference evidence="2" key="1">
    <citation type="submission" date="2024-06" db="UniProtKB">
        <authorList>
            <consortium name="RefSeq"/>
        </authorList>
    </citation>
    <scope>NUCLEOTIDE SEQUENCE [LARGE SCALE GENOMIC DNA]</scope>
    <source>
        <strain evidence="2">MV2-25</strain>
    </source>
</reference>
<gene>
    <name evidence="3" type="primary">LOC6897166</name>
</gene>
<evidence type="ECO:0000313" key="3">
    <source>
        <dbReference type="RefSeq" id="XP_002137346.3"/>
    </source>
</evidence>
<dbReference type="RefSeq" id="XP_002137346.3">
    <property type="nucleotide sequence ID" value="XM_002137310.3"/>
</dbReference>